<evidence type="ECO:0000313" key="3">
    <source>
        <dbReference type="Proteomes" id="UP000265725"/>
    </source>
</evidence>
<evidence type="ECO:0000313" key="2">
    <source>
        <dbReference type="EMBL" id="AYC29471.1"/>
    </source>
</evidence>
<organism evidence="2 3">
    <name type="scientific">Paenisporosarcina cavernae</name>
    <dbReference type="NCBI Taxonomy" id="2320858"/>
    <lineage>
        <taxon>Bacteria</taxon>
        <taxon>Bacillati</taxon>
        <taxon>Bacillota</taxon>
        <taxon>Bacilli</taxon>
        <taxon>Bacillales</taxon>
        <taxon>Caryophanaceae</taxon>
        <taxon>Paenisporosarcina</taxon>
    </lineage>
</organism>
<feature type="region of interest" description="Disordered" evidence="1">
    <location>
        <begin position="21"/>
        <end position="49"/>
    </location>
</feature>
<accession>A0A385YSI9</accession>
<keyword evidence="3" id="KW-1185">Reference proteome</keyword>
<dbReference type="EMBL" id="CP032418">
    <property type="protein sequence ID" value="AYC29471.1"/>
    <property type="molecule type" value="Genomic_DNA"/>
</dbReference>
<dbReference type="Proteomes" id="UP000265725">
    <property type="component" value="Chromosome"/>
</dbReference>
<name>A0A385YSI9_9BACL</name>
<dbReference type="AlphaFoldDB" id="A0A385YSI9"/>
<proteinExistence type="predicted"/>
<dbReference type="KEGG" id="paek:D3873_06080"/>
<dbReference type="OrthoDB" id="2870421at2"/>
<reference evidence="3" key="1">
    <citation type="submission" date="2018-09" db="EMBL/GenBank/DDBJ databases">
        <authorList>
            <person name="Zhu H."/>
        </authorList>
    </citation>
    <scope>NUCLEOTIDE SEQUENCE [LARGE SCALE GENOMIC DNA]</scope>
    <source>
        <strain evidence="3">K2R23-3</strain>
    </source>
</reference>
<dbReference type="PROSITE" id="PS51257">
    <property type="entry name" value="PROKAR_LIPOPROTEIN"/>
    <property type="match status" value="1"/>
</dbReference>
<protein>
    <submittedName>
        <fullName evidence="2">Uncharacterized protein</fullName>
    </submittedName>
</protein>
<dbReference type="RefSeq" id="WP_119883211.1">
    <property type="nucleotide sequence ID" value="NZ_CP032418.1"/>
</dbReference>
<evidence type="ECO:0000256" key="1">
    <source>
        <dbReference type="SAM" id="MobiDB-lite"/>
    </source>
</evidence>
<feature type="compositionally biased region" description="Basic and acidic residues" evidence="1">
    <location>
        <begin position="24"/>
        <end position="36"/>
    </location>
</feature>
<gene>
    <name evidence="2" type="ORF">D3873_06080</name>
</gene>
<sequence>MFRRFSYLVTVVILLSSCGTPQEGKVDVSEEKKSEVPAENESSNSTNEEDLVLQEQSIIAELSTFFLETGHSAHFEGSGNEFATLEQVTKWHSPDEVSVVENNGGTQILRTYRLTKKGIFLLQERGEFYDEYSPTKEELDTLPETKLILPYPLPSTTQVDTPLKSFEQAYMVEEIAEDGSINRSYYVKNYGLVKREFIMPNDGEEMIISSSLKSIK</sequence>